<evidence type="ECO:0000313" key="2">
    <source>
        <dbReference type="EMBL" id="CEF68730.1"/>
    </source>
</evidence>
<keyword evidence="1" id="KW-0732">Signal</keyword>
<reference evidence="2" key="1">
    <citation type="submission" date="2014-09" db="EMBL/GenBank/DDBJ databases">
        <authorList>
            <person name="Aslett A.Martin."/>
        </authorList>
    </citation>
    <scope>NUCLEOTIDE SEQUENCE</scope>
    <source>
        <strain evidence="2">ED321 Heterogonic</strain>
    </source>
</reference>
<evidence type="ECO:0000313" key="5">
    <source>
        <dbReference type="WormBase" id="SRAE_2000338500"/>
    </source>
</evidence>
<organism evidence="2">
    <name type="scientific">Strongyloides ratti</name>
    <name type="common">Parasitic roundworm</name>
    <dbReference type="NCBI Taxonomy" id="34506"/>
    <lineage>
        <taxon>Eukaryota</taxon>
        <taxon>Metazoa</taxon>
        <taxon>Ecdysozoa</taxon>
        <taxon>Nematoda</taxon>
        <taxon>Chromadorea</taxon>
        <taxon>Rhabditida</taxon>
        <taxon>Tylenchina</taxon>
        <taxon>Panagrolaimomorpha</taxon>
        <taxon>Strongyloidoidea</taxon>
        <taxon>Strongyloididae</taxon>
        <taxon>Strongyloides</taxon>
    </lineage>
</organism>
<keyword evidence="3" id="KW-1185">Reference proteome</keyword>
<dbReference type="RefSeq" id="XP_024507930.1">
    <property type="nucleotide sequence ID" value="XM_024654571.1"/>
</dbReference>
<dbReference type="WormBase" id="SRAE_2000338500">
    <property type="protein sequence ID" value="SRP08747"/>
    <property type="gene ID" value="WBGene00263607"/>
</dbReference>
<sequence length="185" mass="19274">MKFTAASIFASIGLISAQFNTPSLGGYGSSTYGSPGYGTSGYGMMSNPCCGNYNTMYGTSLSGFGGLSSFGSVAPVSSINTYRNDPFSTIGSGIGYPSSMINSQSNYNLPSSLYNGMSSLSNYPISDPILAGALSSYNNFNGLNSMNSLNSPFSRFGGSSIYSPLASKKASPINQETFSMMNENI</sequence>
<evidence type="ECO:0000313" key="3">
    <source>
        <dbReference type="Proteomes" id="UP000035682"/>
    </source>
</evidence>
<dbReference type="AlphaFoldDB" id="A0A090LMH9"/>
<dbReference type="Proteomes" id="UP000035682">
    <property type="component" value="Unplaced"/>
</dbReference>
<dbReference type="WBParaSite" id="SRAE_2000338500.1">
    <property type="protein sequence ID" value="SRAE_2000338500.1"/>
    <property type="gene ID" value="WBGene00263607"/>
</dbReference>
<accession>A0A090LMH9</accession>
<feature type="chain" id="PRO_5015030933" evidence="1">
    <location>
        <begin position="18"/>
        <end position="185"/>
    </location>
</feature>
<evidence type="ECO:0000256" key="1">
    <source>
        <dbReference type="SAM" id="SignalP"/>
    </source>
</evidence>
<dbReference type="EMBL" id="LN609529">
    <property type="protein sequence ID" value="CEF68730.1"/>
    <property type="molecule type" value="Genomic_DNA"/>
</dbReference>
<reference evidence="3" key="2">
    <citation type="submission" date="2014-09" db="EMBL/GenBank/DDBJ databases">
        <authorList>
            <person name="Martin A.A."/>
        </authorList>
    </citation>
    <scope>NUCLEOTIDE SEQUENCE</scope>
    <source>
        <strain evidence="3">ED321</strain>
    </source>
</reference>
<protein>
    <submittedName>
        <fullName evidence="2 4">Uncharacterized protein</fullName>
    </submittedName>
</protein>
<dbReference type="CTD" id="36381100"/>
<proteinExistence type="predicted"/>
<dbReference type="GeneID" id="36381100"/>
<feature type="signal peptide" evidence="1">
    <location>
        <begin position="1"/>
        <end position="17"/>
    </location>
</feature>
<evidence type="ECO:0000313" key="4">
    <source>
        <dbReference type="WBParaSite" id="SRAE_2000338500.1"/>
    </source>
</evidence>
<reference evidence="4" key="3">
    <citation type="submission" date="2020-12" db="UniProtKB">
        <authorList>
            <consortium name="WormBaseParasite"/>
        </authorList>
    </citation>
    <scope>IDENTIFICATION</scope>
</reference>
<name>A0A090LMH9_STRRB</name>
<gene>
    <name evidence="2 4 5" type="ORF">SRAE_2000338500</name>
</gene>